<dbReference type="InterPro" id="IPR006379">
    <property type="entry name" value="HAD-SF_hydro_IIB"/>
</dbReference>
<evidence type="ECO:0000313" key="6">
    <source>
        <dbReference type="Proteomes" id="UP000190061"/>
    </source>
</evidence>
<dbReference type="CDD" id="cd01627">
    <property type="entry name" value="HAD_TPP"/>
    <property type="match status" value="1"/>
</dbReference>
<gene>
    <name evidence="5" type="ORF">SAMN02745674_01820</name>
</gene>
<organism evidence="5 6">
    <name type="scientific">Lysobacter spongiicola DSM 21749</name>
    <dbReference type="NCBI Taxonomy" id="1122188"/>
    <lineage>
        <taxon>Bacteria</taxon>
        <taxon>Pseudomonadati</taxon>
        <taxon>Pseudomonadota</taxon>
        <taxon>Gammaproteobacteria</taxon>
        <taxon>Lysobacterales</taxon>
        <taxon>Lysobacteraceae</taxon>
        <taxon>Novilysobacter</taxon>
    </lineage>
</organism>
<dbReference type="AlphaFoldDB" id="A0A1T4QWS3"/>
<dbReference type="InterPro" id="IPR036412">
    <property type="entry name" value="HAD-like_sf"/>
</dbReference>
<keyword evidence="3 4" id="KW-0378">Hydrolase</keyword>
<dbReference type="PANTHER" id="PTHR43768:SF3">
    <property type="entry name" value="TREHALOSE 6-PHOSPHATE PHOSPHATASE"/>
    <property type="match status" value="1"/>
</dbReference>
<dbReference type="NCBIfam" id="TIGR00685">
    <property type="entry name" value="T6PP"/>
    <property type="match status" value="1"/>
</dbReference>
<dbReference type="Proteomes" id="UP000190061">
    <property type="component" value="Unassembled WGS sequence"/>
</dbReference>
<dbReference type="InterPro" id="IPR023214">
    <property type="entry name" value="HAD_sf"/>
</dbReference>
<evidence type="ECO:0000256" key="4">
    <source>
        <dbReference type="RuleBase" id="RU361117"/>
    </source>
</evidence>
<name>A0A1T4QWS3_9GAMM</name>
<comment type="catalytic activity">
    <reaction evidence="4">
        <text>alpha,alpha-trehalose 6-phosphate + H2O = alpha,alpha-trehalose + phosphate</text>
        <dbReference type="Rhea" id="RHEA:23420"/>
        <dbReference type="ChEBI" id="CHEBI:15377"/>
        <dbReference type="ChEBI" id="CHEBI:16551"/>
        <dbReference type="ChEBI" id="CHEBI:43474"/>
        <dbReference type="ChEBI" id="CHEBI:58429"/>
        <dbReference type="EC" id="3.1.3.12"/>
    </reaction>
</comment>
<keyword evidence="6" id="KW-1185">Reference proteome</keyword>
<dbReference type="SUPFAM" id="SSF56784">
    <property type="entry name" value="HAD-like"/>
    <property type="match status" value="1"/>
</dbReference>
<sequence>MRRPTIAFMIVATASLPRPPAIADDWALFLDVDGTLLEFAERPDEVRLPPDLVNVLGALHARLDGALALVSGRPLDVLDRLFAPLHLPAAGLHGLERRIDGSKEEAPEPPPALGHLREDAGRVAERYPGAVVEDKGSTLALHWRGNTAAHQDLMALANAALPDLPGYRIQSGDHVAELRPGGANKGSAIEQMMDRPPFAGRRPVFVGDDHTDEHGFEVVRDHDGLAVLVGNRQPSVAAHRLADPTDVISWLQAAIGSPA</sequence>
<dbReference type="NCBIfam" id="TIGR01484">
    <property type="entry name" value="HAD-SF-IIB"/>
    <property type="match status" value="1"/>
</dbReference>
<keyword evidence="4" id="KW-0460">Magnesium</keyword>
<dbReference type="UniPathway" id="UPA00299"/>
<dbReference type="InterPro" id="IPR003337">
    <property type="entry name" value="Trehalose_PPase"/>
</dbReference>
<comment type="function">
    <text evidence="4">Removes the phosphate from trehalose 6-phosphate to produce free trehalose.</text>
</comment>
<accession>A0A1T4QWS3</accession>
<dbReference type="InterPro" id="IPR044651">
    <property type="entry name" value="OTSB-like"/>
</dbReference>
<evidence type="ECO:0000256" key="3">
    <source>
        <dbReference type="ARBA" id="ARBA00022801"/>
    </source>
</evidence>
<evidence type="ECO:0000313" key="5">
    <source>
        <dbReference type="EMBL" id="SKA08164.1"/>
    </source>
</evidence>
<protein>
    <recommendedName>
        <fullName evidence="4">Trehalose 6-phosphate phosphatase</fullName>
        <ecNumber evidence="4">3.1.3.12</ecNumber>
    </recommendedName>
</protein>
<dbReference type="GO" id="GO:0005992">
    <property type="term" value="P:trehalose biosynthetic process"/>
    <property type="evidence" value="ECO:0007669"/>
    <property type="project" value="UniProtKB-UniPathway"/>
</dbReference>
<keyword evidence="4" id="KW-0479">Metal-binding</keyword>
<dbReference type="GO" id="GO:0004805">
    <property type="term" value="F:trehalose-phosphatase activity"/>
    <property type="evidence" value="ECO:0007669"/>
    <property type="project" value="UniProtKB-EC"/>
</dbReference>
<comment type="pathway">
    <text evidence="1 4">Glycan biosynthesis; trehalose biosynthesis.</text>
</comment>
<comment type="similarity">
    <text evidence="2 4">Belongs to the trehalose phosphatase family.</text>
</comment>
<reference evidence="5 6" key="1">
    <citation type="submission" date="2017-02" db="EMBL/GenBank/DDBJ databases">
        <authorList>
            <person name="Peterson S.W."/>
        </authorList>
    </citation>
    <scope>NUCLEOTIDE SEQUENCE [LARGE SCALE GENOMIC DNA]</scope>
    <source>
        <strain evidence="5 6">DSM 21749</strain>
    </source>
</reference>
<evidence type="ECO:0000256" key="1">
    <source>
        <dbReference type="ARBA" id="ARBA00005199"/>
    </source>
</evidence>
<dbReference type="STRING" id="1122188.SAMN02745674_01820"/>
<evidence type="ECO:0000256" key="2">
    <source>
        <dbReference type="ARBA" id="ARBA00008770"/>
    </source>
</evidence>
<dbReference type="Gene3D" id="3.30.70.1020">
    <property type="entry name" value="Trehalose-6-phosphate phosphatase related protein, domain 2"/>
    <property type="match status" value="1"/>
</dbReference>
<dbReference type="EC" id="3.1.3.12" evidence="4"/>
<dbReference type="PANTHER" id="PTHR43768">
    <property type="entry name" value="TREHALOSE 6-PHOSPHATE PHOSPHATASE"/>
    <property type="match status" value="1"/>
</dbReference>
<dbReference type="Pfam" id="PF02358">
    <property type="entry name" value="Trehalose_PPase"/>
    <property type="match status" value="1"/>
</dbReference>
<dbReference type="Gene3D" id="3.40.50.1000">
    <property type="entry name" value="HAD superfamily/HAD-like"/>
    <property type="match status" value="1"/>
</dbReference>
<comment type="cofactor">
    <cofactor evidence="4">
        <name>Mg(2+)</name>
        <dbReference type="ChEBI" id="CHEBI:18420"/>
    </cofactor>
</comment>
<dbReference type="GO" id="GO:0000287">
    <property type="term" value="F:magnesium ion binding"/>
    <property type="evidence" value="ECO:0007669"/>
    <property type="project" value="UniProtKB-ARBA"/>
</dbReference>
<dbReference type="EMBL" id="FUXP01000006">
    <property type="protein sequence ID" value="SKA08164.1"/>
    <property type="molecule type" value="Genomic_DNA"/>
</dbReference>
<proteinExistence type="inferred from homology"/>